<dbReference type="STRING" id="1314800.A0A1B7N1T1"/>
<dbReference type="PROSITE" id="PS50850">
    <property type="entry name" value="MFS"/>
    <property type="match status" value="1"/>
</dbReference>
<name>A0A1B7N1T1_9AGAM</name>
<keyword evidence="6" id="KW-1185">Reference proteome</keyword>
<reference evidence="5 6" key="1">
    <citation type="submission" date="2016-06" db="EMBL/GenBank/DDBJ databases">
        <title>Comparative genomics of the ectomycorrhizal sister species Rhizopogon vinicolor and Rhizopogon vesiculosus (Basidiomycota: Boletales) reveals a divergence of the mating type B locus.</title>
        <authorList>
            <consortium name="DOE Joint Genome Institute"/>
            <person name="Mujic A.B."/>
            <person name="Kuo A."/>
            <person name="Tritt A."/>
            <person name="Lipzen A."/>
            <person name="Chen C."/>
            <person name="Johnson J."/>
            <person name="Sharma A."/>
            <person name="Barry K."/>
            <person name="Grigoriev I.V."/>
            <person name="Spatafora J.W."/>
        </authorList>
    </citation>
    <scope>NUCLEOTIDE SEQUENCE [LARGE SCALE GENOMIC DNA]</scope>
    <source>
        <strain evidence="5 6">AM-OR11-026</strain>
    </source>
</reference>
<dbReference type="InterPro" id="IPR020846">
    <property type="entry name" value="MFS_dom"/>
</dbReference>
<dbReference type="SUPFAM" id="SSF103473">
    <property type="entry name" value="MFS general substrate transporter"/>
    <property type="match status" value="1"/>
</dbReference>
<dbReference type="OrthoDB" id="2105912at2759"/>
<proteinExistence type="predicted"/>
<feature type="region of interest" description="Disordered" evidence="2">
    <location>
        <begin position="462"/>
        <end position="506"/>
    </location>
</feature>
<organism evidence="5 6">
    <name type="scientific">Rhizopogon vinicolor AM-OR11-026</name>
    <dbReference type="NCBI Taxonomy" id="1314800"/>
    <lineage>
        <taxon>Eukaryota</taxon>
        <taxon>Fungi</taxon>
        <taxon>Dikarya</taxon>
        <taxon>Basidiomycota</taxon>
        <taxon>Agaricomycotina</taxon>
        <taxon>Agaricomycetes</taxon>
        <taxon>Agaricomycetidae</taxon>
        <taxon>Boletales</taxon>
        <taxon>Suillineae</taxon>
        <taxon>Rhizopogonaceae</taxon>
        <taxon>Rhizopogon</taxon>
    </lineage>
</organism>
<feature type="transmembrane region" description="Helical" evidence="3">
    <location>
        <begin position="209"/>
        <end position="230"/>
    </location>
</feature>
<dbReference type="CDD" id="cd17324">
    <property type="entry name" value="MFS_NepI_like"/>
    <property type="match status" value="1"/>
</dbReference>
<keyword evidence="3" id="KW-0472">Membrane</keyword>
<feature type="transmembrane region" description="Helical" evidence="3">
    <location>
        <begin position="94"/>
        <end position="111"/>
    </location>
</feature>
<feature type="transmembrane region" description="Helical" evidence="3">
    <location>
        <begin position="51"/>
        <end position="74"/>
    </location>
</feature>
<dbReference type="GO" id="GO:0016020">
    <property type="term" value="C:membrane"/>
    <property type="evidence" value="ECO:0007669"/>
    <property type="project" value="UniProtKB-SubCell"/>
</dbReference>
<dbReference type="Proteomes" id="UP000092154">
    <property type="component" value="Unassembled WGS sequence"/>
</dbReference>
<dbReference type="EMBL" id="KV448276">
    <property type="protein sequence ID" value="OAX38792.1"/>
    <property type="molecule type" value="Genomic_DNA"/>
</dbReference>
<feature type="transmembrane region" description="Helical" evidence="3">
    <location>
        <begin position="250"/>
        <end position="269"/>
    </location>
</feature>
<comment type="subcellular location">
    <subcellularLocation>
        <location evidence="1">Membrane</location>
        <topology evidence="1">Multi-pass membrane protein</topology>
    </subcellularLocation>
</comment>
<dbReference type="PANTHER" id="PTHR42910:SF1">
    <property type="entry name" value="MAJOR FACILITATOR SUPERFAMILY (MFS) PROFILE DOMAIN-CONTAINING PROTEIN"/>
    <property type="match status" value="1"/>
</dbReference>
<keyword evidence="3" id="KW-0812">Transmembrane</keyword>
<keyword evidence="3" id="KW-1133">Transmembrane helix</keyword>
<dbReference type="GO" id="GO:0022857">
    <property type="term" value="F:transmembrane transporter activity"/>
    <property type="evidence" value="ECO:0007669"/>
    <property type="project" value="InterPro"/>
</dbReference>
<dbReference type="InterPro" id="IPR011701">
    <property type="entry name" value="MFS"/>
</dbReference>
<dbReference type="InParanoid" id="A0A1B7N1T1"/>
<evidence type="ECO:0000259" key="4">
    <source>
        <dbReference type="PROSITE" id="PS50850"/>
    </source>
</evidence>
<dbReference type="InterPro" id="IPR036259">
    <property type="entry name" value="MFS_trans_sf"/>
</dbReference>
<feature type="compositionally biased region" description="Polar residues" evidence="2">
    <location>
        <begin position="490"/>
        <end position="506"/>
    </location>
</feature>
<feature type="transmembrane region" description="Helical" evidence="3">
    <location>
        <begin position="146"/>
        <end position="168"/>
    </location>
</feature>
<sequence length="506" mass="55300">MTSPTETNGSSAAALCSVSSIAAAQTDQTRSKDFGYLPIPRRLRYDPDKPFHFGMLLNVSFGIGSTFVVANLYYSQPILIQLSASFNVTYEEVARIPTLVQAGFGIGLLFISPLGDMLRRRQLMLLLVGLSTTLTIGLAITNNLVVFEILSFLIGLASISPQILMPLVADLAPPARRASAISIVLSGFLLGILIARVLSGIVANFTSWRFVYCMSIGIQSFVLGGAYLLLPDYPVNNRDISYLGIFRSMVKFVVTEPLVGQILITNWAASACYTNWWVTLTFLLGGPPYYYSTLIIGLFGLVGMLGVMIVPFVGRLIDRMMPWWTAVVSTILLIVFQAVQTGAGGINVAAVIICCFGLDLFRQTQAVSISTMIFSISETARSRLNSLLILSMFLGQITGTSVGTDVFVRYGWRADSALCMAMYVLQLAVLVLRGPHCPGNRWFGYEGGLAFWQMSPSNQPQMVNSDLENAEGGEPWRSGHREECQRKRSSTSLKMAQAKNSISHAH</sequence>
<evidence type="ECO:0000256" key="3">
    <source>
        <dbReference type="SAM" id="Phobius"/>
    </source>
</evidence>
<dbReference type="Gene3D" id="1.20.1250.20">
    <property type="entry name" value="MFS general substrate transporter like domains"/>
    <property type="match status" value="1"/>
</dbReference>
<dbReference type="Pfam" id="PF07690">
    <property type="entry name" value="MFS_1"/>
    <property type="match status" value="1"/>
</dbReference>
<feature type="transmembrane region" description="Helical" evidence="3">
    <location>
        <begin position="180"/>
        <end position="203"/>
    </location>
</feature>
<dbReference type="PANTHER" id="PTHR42910">
    <property type="entry name" value="TRANSPORTER SCO4007-RELATED"/>
    <property type="match status" value="1"/>
</dbReference>
<feature type="transmembrane region" description="Helical" evidence="3">
    <location>
        <begin position="289"/>
        <end position="314"/>
    </location>
</feature>
<gene>
    <name evidence="5" type="ORF">K503DRAFT_770094</name>
</gene>
<evidence type="ECO:0000256" key="1">
    <source>
        <dbReference type="ARBA" id="ARBA00004141"/>
    </source>
</evidence>
<evidence type="ECO:0000313" key="5">
    <source>
        <dbReference type="EMBL" id="OAX38792.1"/>
    </source>
</evidence>
<evidence type="ECO:0000313" key="6">
    <source>
        <dbReference type="Proteomes" id="UP000092154"/>
    </source>
</evidence>
<feature type="domain" description="Major facilitator superfamily (MFS) profile" evidence="4">
    <location>
        <begin position="55"/>
        <end position="438"/>
    </location>
</feature>
<accession>A0A1B7N1T1</accession>
<feature type="transmembrane region" description="Helical" evidence="3">
    <location>
        <begin position="123"/>
        <end position="140"/>
    </location>
</feature>
<dbReference type="AlphaFoldDB" id="A0A1B7N1T1"/>
<protein>
    <submittedName>
        <fullName evidence="5">MFS general substrate transporter</fullName>
    </submittedName>
</protein>
<evidence type="ECO:0000256" key="2">
    <source>
        <dbReference type="SAM" id="MobiDB-lite"/>
    </source>
</evidence>
<feature type="compositionally biased region" description="Basic and acidic residues" evidence="2">
    <location>
        <begin position="477"/>
        <end position="486"/>
    </location>
</feature>